<keyword evidence="1 2" id="KW-0238">DNA-binding</keyword>
<evidence type="ECO:0000259" key="3">
    <source>
        <dbReference type="PROSITE" id="PS50977"/>
    </source>
</evidence>
<feature type="DNA-binding region" description="H-T-H motif" evidence="2">
    <location>
        <begin position="18"/>
        <end position="37"/>
    </location>
</feature>
<dbReference type="InterPro" id="IPR001647">
    <property type="entry name" value="HTH_TetR"/>
</dbReference>
<evidence type="ECO:0000256" key="2">
    <source>
        <dbReference type="PROSITE-ProRule" id="PRU00335"/>
    </source>
</evidence>
<reference evidence="4 5" key="1">
    <citation type="submission" date="2021-02" db="EMBL/GenBank/DDBJ databases">
        <title>De Novo genome assembly of isolated myxobacteria.</title>
        <authorList>
            <person name="Stevens D.C."/>
        </authorList>
    </citation>
    <scope>NUCLEOTIDE SEQUENCE [LARGE SCALE GENOMIC DNA]</scope>
    <source>
        <strain evidence="5">SCPEA02</strain>
    </source>
</reference>
<evidence type="ECO:0000313" key="4">
    <source>
        <dbReference type="EMBL" id="QSQ28311.1"/>
    </source>
</evidence>
<dbReference type="PRINTS" id="PR00455">
    <property type="entry name" value="HTHTETR"/>
</dbReference>
<evidence type="ECO:0000313" key="5">
    <source>
        <dbReference type="Proteomes" id="UP000662747"/>
    </source>
</evidence>
<sequence length="187" mass="21008">MLAAAVQVLEREGADRFTTIRVAEKAGISIGSLYQYFPNKAAILFRLQTDEWRQNGERLRGILTDSTRPPMERLREFVHAFIRSECVEARMRMALDEAAPRYREAPEAREPRVSGTLAVQAFLREVLPTVPEEKRALAGDMVMMTLNTLGKRLSEEDRTGEDIDARAGELADMFRAYLHQVAAAGPG</sequence>
<dbReference type="Proteomes" id="UP000662747">
    <property type="component" value="Chromosome"/>
</dbReference>
<evidence type="ECO:0000256" key="1">
    <source>
        <dbReference type="ARBA" id="ARBA00023125"/>
    </source>
</evidence>
<gene>
    <name evidence="4" type="ORF">JY651_29690</name>
</gene>
<keyword evidence="5" id="KW-1185">Reference proteome</keyword>
<protein>
    <submittedName>
        <fullName evidence="4">TetR family transcriptional regulator</fullName>
    </submittedName>
</protein>
<dbReference type="InterPro" id="IPR040804">
    <property type="entry name" value="TetR_C_18"/>
</dbReference>
<dbReference type="EMBL" id="CP071090">
    <property type="protein sequence ID" value="QSQ28311.1"/>
    <property type="molecule type" value="Genomic_DNA"/>
</dbReference>
<feature type="domain" description="HTH tetR-type" evidence="3">
    <location>
        <begin position="1"/>
        <end position="55"/>
    </location>
</feature>
<dbReference type="PANTHER" id="PTHR30055">
    <property type="entry name" value="HTH-TYPE TRANSCRIPTIONAL REGULATOR RUTR"/>
    <property type="match status" value="1"/>
</dbReference>
<accession>A0ABX7PD17</accession>
<dbReference type="Pfam" id="PF17923">
    <property type="entry name" value="TetR_C_18"/>
    <property type="match status" value="1"/>
</dbReference>
<dbReference type="InterPro" id="IPR050109">
    <property type="entry name" value="HTH-type_TetR-like_transc_reg"/>
</dbReference>
<dbReference type="Pfam" id="PF00440">
    <property type="entry name" value="TetR_N"/>
    <property type="match status" value="1"/>
</dbReference>
<name>A0ABX7PD17_9BACT</name>
<organism evidence="4 5">
    <name type="scientific">Pyxidicoccus parkwayensis</name>
    <dbReference type="NCBI Taxonomy" id="2813578"/>
    <lineage>
        <taxon>Bacteria</taxon>
        <taxon>Pseudomonadati</taxon>
        <taxon>Myxococcota</taxon>
        <taxon>Myxococcia</taxon>
        <taxon>Myxococcales</taxon>
        <taxon>Cystobacterineae</taxon>
        <taxon>Myxococcaceae</taxon>
        <taxon>Pyxidicoccus</taxon>
    </lineage>
</organism>
<dbReference type="PANTHER" id="PTHR30055:SF201">
    <property type="entry name" value="TRANSCRIPTIONAL REGULATORY PROTEIN"/>
    <property type="match status" value="1"/>
</dbReference>
<dbReference type="InterPro" id="IPR009057">
    <property type="entry name" value="Homeodomain-like_sf"/>
</dbReference>
<dbReference type="PROSITE" id="PS50977">
    <property type="entry name" value="HTH_TETR_2"/>
    <property type="match status" value="1"/>
</dbReference>
<dbReference type="SUPFAM" id="SSF46689">
    <property type="entry name" value="Homeodomain-like"/>
    <property type="match status" value="1"/>
</dbReference>
<proteinExistence type="predicted"/>
<dbReference type="Gene3D" id="1.10.357.10">
    <property type="entry name" value="Tetracycline Repressor, domain 2"/>
    <property type="match status" value="1"/>
</dbReference>